<evidence type="ECO:0000256" key="2">
    <source>
        <dbReference type="SAM" id="MobiDB-lite"/>
    </source>
</evidence>
<proteinExistence type="predicted"/>
<dbReference type="InterPro" id="IPR008139">
    <property type="entry name" value="SaposinB_dom"/>
</dbReference>
<dbReference type="PROSITE" id="PS50015">
    <property type="entry name" value="SAP_B"/>
    <property type="match status" value="1"/>
</dbReference>
<evidence type="ECO:0000256" key="1">
    <source>
        <dbReference type="ARBA" id="ARBA00023157"/>
    </source>
</evidence>
<organism evidence="5 6">
    <name type="scientific">Cafeteria roenbergensis</name>
    <name type="common">Marine flagellate</name>
    <dbReference type="NCBI Taxonomy" id="33653"/>
    <lineage>
        <taxon>Eukaryota</taxon>
        <taxon>Sar</taxon>
        <taxon>Stramenopiles</taxon>
        <taxon>Bigyra</taxon>
        <taxon>Opalozoa</taxon>
        <taxon>Bicosoecida</taxon>
        <taxon>Cafeteriaceae</taxon>
        <taxon>Cafeteria</taxon>
    </lineage>
</organism>
<reference evidence="5 6" key="1">
    <citation type="submission" date="2019-07" db="EMBL/GenBank/DDBJ databases">
        <title>Genomes of Cafeteria roenbergensis.</title>
        <authorList>
            <person name="Fischer M.G."/>
            <person name="Hackl T."/>
            <person name="Roman M."/>
        </authorList>
    </citation>
    <scope>NUCLEOTIDE SEQUENCE [LARGE SCALE GENOMIC DNA]</scope>
    <source>
        <strain evidence="5 6">BVI</strain>
    </source>
</reference>
<dbReference type="Proteomes" id="UP000323011">
    <property type="component" value="Unassembled WGS sequence"/>
</dbReference>
<feature type="chain" id="PRO_5023083285" description="Saposin B-type domain-containing protein" evidence="3">
    <location>
        <begin position="19"/>
        <end position="275"/>
    </location>
</feature>
<keyword evidence="6" id="KW-1185">Reference proteome</keyword>
<evidence type="ECO:0000313" key="5">
    <source>
        <dbReference type="EMBL" id="KAA0151005.1"/>
    </source>
</evidence>
<sequence length="275" mass="29456">MIGIRVAIAALMAVAVFAEAPAAATEQRPAAKAPRGVTLDLGSQETDEAFLQASSKARFASALTANAHSRAMWRFGGNFQPQHYGLWHNNQGTWVFGNDKRVECEACSYVLYMLIDRLGDQFSRATISTEAALLCPRVQWVFRSACELIVMKNQNVVADLIMRLVEPVDICKHINLCTLEPHDFMALGLSGPHGYGGLLHNGGAGHGMPFHGGAPGYGHPAFPYGRNSMSPYGPYGPYGMYGMSSYDQYGVPLAVGSHHTGSESGGGSEDGGDSE</sequence>
<dbReference type="SUPFAM" id="SSF47862">
    <property type="entry name" value="Saposin"/>
    <property type="match status" value="1"/>
</dbReference>
<dbReference type="EMBL" id="VLTN01000030">
    <property type="protein sequence ID" value="KAA0151005.1"/>
    <property type="molecule type" value="Genomic_DNA"/>
</dbReference>
<evidence type="ECO:0000259" key="4">
    <source>
        <dbReference type="PROSITE" id="PS50015"/>
    </source>
</evidence>
<feature type="region of interest" description="Disordered" evidence="2">
    <location>
        <begin position="254"/>
        <end position="275"/>
    </location>
</feature>
<gene>
    <name evidence="5" type="ORF">FNF29_04895</name>
</gene>
<feature type="signal peptide" evidence="3">
    <location>
        <begin position="1"/>
        <end position="18"/>
    </location>
</feature>
<feature type="domain" description="Saposin B-type" evidence="4">
    <location>
        <begin position="100"/>
        <end position="181"/>
    </location>
</feature>
<keyword evidence="3" id="KW-0732">Signal</keyword>
<dbReference type="AlphaFoldDB" id="A0A5A8CDI3"/>
<dbReference type="Gene3D" id="1.10.225.10">
    <property type="entry name" value="Saposin-like"/>
    <property type="match status" value="1"/>
</dbReference>
<name>A0A5A8CDI3_CAFRO</name>
<accession>A0A5A8CDI3</accession>
<keyword evidence="1" id="KW-1015">Disulfide bond</keyword>
<protein>
    <recommendedName>
        <fullName evidence="4">Saposin B-type domain-containing protein</fullName>
    </recommendedName>
</protein>
<dbReference type="InterPro" id="IPR011001">
    <property type="entry name" value="Saposin-like"/>
</dbReference>
<evidence type="ECO:0000256" key="3">
    <source>
        <dbReference type="SAM" id="SignalP"/>
    </source>
</evidence>
<evidence type="ECO:0000313" key="6">
    <source>
        <dbReference type="Proteomes" id="UP000323011"/>
    </source>
</evidence>
<comment type="caution">
    <text evidence="5">The sequence shown here is derived from an EMBL/GenBank/DDBJ whole genome shotgun (WGS) entry which is preliminary data.</text>
</comment>
<dbReference type="SMART" id="SM00741">
    <property type="entry name" value="SapB"/>
    <property type="match status" value="1"/>
</dbReference>